<reference evidence="1 2" key="1">
    <citation type="submission" date="2024-01" db="EMBL/GenBank/DDBJ databases">
        <title>A draft genome for the cacao thread blight pathogen Marasmiellus scandens.</title>
        <authorList>
            <person name="Baruah I.K."/>
            <person name="Leung J."/>
            <person name="Bukari Y."/>
            <person name="Amoako-Attah I."/>
            <person name="Meinhardt L.W."/>
            <person name="Bailey B.A."/>
            <person name="Cohen S.P."/>
        </authorList>
    </citation>
    <scope>NUCLEOTIDE SEQUENCE [LARGE SCALE GENOMIC DNA]</scope>
    <source>
        <strain evidence="1 2">GH-19</strain>
    </source>
</reference>
<comment type="caution">
    <text evidence="1">The sequence shown here is derived from an EMBL/GenBank/DDBJ whole genome shotgun (WGS) entry which is preliminary data.</text>
</comment>
<dbReference type="EMBL" id="JBANRG010000017">
    <property type="protein sequence ID" value="KAK7458797.1"/>
    <property type="molecule type" value="Genomic_DNA"/>
</dbReference>
<protein>
    <recommendedName>
        <fullName evidence="3">F-box domain-containing protein</fullName>
    </recommendedName>
</protein>
<gene>
    <name evidence="1" type="ORF">VKT23_009803</name>
</gene>
<name>A0ABR1JG41_9AGAR</name>
<evidence type="ECO:0000313" key="2">
    <source>
        <dbReference type="Proteomes" id="UP001498398"/>
    </source>
</evidence>
<evidence type="ECO:0000313" key="1">
    <source>
        <dbReference type="EMBL" id="KAK7458797.1"/>
    </source>
</evidence>
<organism evidence="1 2">
    <name type="scientific">Marasmiellus scandens</name>
    <dbReference type="NCBI Taxonomy" id="2682957"/>
    <lineage>
        <taxon>Eukaryota</taxon>
        <taxon>Fungi</taxon>
        <taxon>Dikarya</taxon>
        <taxon>Basidiomycota</taxon>
        <taxon>Agaricomycotina</taxon>
        <taxon>Agaricomycetes</taxon>
        <taxon>Agaricomycetidae</taxon>
        <taxon>Agaricales</taxon>
        <taxon>Marasmiineae</taxon>
        <taxon>Omphalotaceae</taxon>
        <taxon>Marasmiellus</taxon>
    </lineage>
</organism>
<accession>A0ABR1JG41</accession>
<proteinExistence type="predicted"/>
<dbReference type="Proteomes" id="UP001498398">
    <property type="component" value="Unassembled WGS sequence"/>
</dbReference>
<keyword evidence="2" id="KW-1185">Reference proteome</keyword>
<sequence>MTSRTILDYLDDDVLANICSTLYDLGPKSTFDSTGCPATFGAKNSITSLSLTCKRFRAHCLAYVFQVFILYCHGDNPWDRAMKKLEGWNPEYSPYVREVHIHLELGYKEDPEPFINELPSALANTLSTMSTSRRLDRLTLIINENRAPLFGNAFAQANFSLPSVKRLLVGPYNEYAINHCPNVECISVNGFVWLHSRKGGQEREHSLNLMQCASTLSNLKCFMMREYWNEKLLIALHEAIPTIKILVLPCGLRGIRFEDFVVHLSRFRQVETLSIPDASQLGIGFTPPRCGNIYRGPRGAEIHKNVQRQRKEAQEHAASVIFDKCPWLKELWFDTNTRVTMKRRDGLRDSEKGELEWYGNEGRGYREDPFTWLSL</sequence>
<evidence type="ECO:0008006" key="3">
    <source>
        <dbReference type="Google" id="ProtNLM"/>
    </source>
</evidence>